<sequence length="278" mass="29982">MTPEIGSDHDPRSDHRYTHGYGSSVLLGHRRRTAENSAAYLLPHLRPGMRLLDVGSGAGTITADLARLLGPGNVTAVEVSETAAELTRTELQGQGIEGVEVLVADAHDLPFAEDSFDAAHAHQVLQHVARPSEALAQMRRVVRPGGVIGARDADYPGFRWYPDAPALDRWLELAVRAARANGGAPDAGRRLLGWAHAAGLEDVTAGASVWCYATAEDRAWWAASWAGRISTGPLAEQILAAGWATRPELEEMARSWTAWAEDPDGWFLVPHGEILARV</sequence>
<organism evidence="3 4">
    <name type="scientific">Brachybacterium phenoliresistens</name>
    <dbReference type="NCBI Taxonomy" id="396014"/>
    <lineage>
        <taxon>Bacteria</taxon>
        <taxon>Bacillati</taxon>
        <taxon>Actinomycetota</taxon>
        <taxon>Actinomycetes</taxon>
        <taxon>Micrococcales</taxon>
        <taxon>Dermabacteraceae</taxon>
        <taxon>Brachybacterium</taxon>
    </lineage>
</organism>
<feature type="region of interest" description="Disordered" evidence="1">
    <location>
        <begin position="1"/>
        <end position="21"/>
    </location>
</feature>
<dbReference type="AlphaFoldDB" id="Z9JX72"/>
<dbReference type="HOGENOM" id="CLU_057148_1_0_11"/>
<dbReference type="PANTHER" id="PTHR43591:SF78">
    <property type="entry name" value="SLR0407 PROTEIN"/>
    <property type="match status" value="1"/>
</dbReference>
<gene>
    <name evidence="3" type="ORF">BF93_05945</name>
</gene>
<dbReference type="EMBL" id="JDYK01000002">
    <property type="protein sequence ID" value="EWS82578.1"/>
    <property type="molecule type" value="Genomic_DNA"/>
</dbReference>
<dbReference type="OrthoDB" id="9795634at2"/>
<dbReference type="PANTHER" id="PTHR43591">
    <property type="entry name" value="METHYLTRANSFERASE"/>
    <property type="match status" value="1"/>
</dbReference>
<dbReference type="InterPro" id="IPR029063">
    <property type="entry name" value="SAM-dependent_MTases_sf"/>
</dbReference>
<dbReference type="CDD" id="cd02440">
    <property type="entry name" value="AdoMet_MTases"/>
    <property type="match status" value="1"/>
</dbReference>
<keyword evidence="3" id="KW-0489">Methyltransferase</keyword>
<evidence type="ECO:0000313" key="4">
    <source>
        <dbReference type="Proteomes" id="UP000023067"/>
    </source>
</evidence>
<keyword evidence="3" id="KW-0830">Ubiquinone</keyword>
<feature type="domain" description="Methyltransferase type 11" evidence="2">
    <location>
        <begin position="52"/>
        <end position="148"/>
    </location>
</feature>
<keyword evidence="4" id="KW-1185">Reference proteome</keyword>
<comment type="caution">
    <text evidence="3">The sequence shown here is derived from an EMBL/GenBank/DDBJ whole genome shotgun (WGS) entry which is preliminary data.</text>
</comment>
<dbReference type="PATRIC" id="fig|396014.3.peg.189"/>
<dbReference type="Pfam" id="PF08241">
    <property type="entry name" value="Methyltransf_11"/>
    <property type="match status" value="1"/>
</dbReference>
<dbReference type="GO" id="GO:0008757">
    <property type="term" value="F:S-adenosylmethionine-dependent methyltransferase activity"/>
    <property type="evidence" value="ECO:0007669"/>
    <property type="project" value="InterPro"/>
</dbReference>
<evidence type="ECO:0000259" key="2">
    <source>
        <dbReference type="Pfam" id="PF08241"/>
    </source>
</evidence>
<dbReference type="SUPFAM" id="SSF53335">
    <property type="entry name" value="S-adenosyl-L-methionine-dependent methyltransferases"/>
    <property type="match status" value="1"/>
</dbReference>
<dbReference type="Gene3D" id="3.40.50.150">
    <property type="entry name" value="Vaccinia Virus protein VP39"/>
    <property type="match status" value="1"/>
</dbReference>
<proteinExistence type="predicted"/>
<evidence type="ECO:0000313" key="3">
    <source>
        <dbReference type="EMBL" id="EWS82578.1"/>
    </source>
</evidence>
<evidence type="ECO:0000256" key="1">
    <source>
        <dbReference type="SAM" id="MobiDB-lite"/>
    </source>
</evidence>
<dbReference type="GO" id="GO:0032259">
    <property type="term" value="P:methylation"/>
    <property type="evidence" value="ECO:0007669"/>
    <property type="project" value="UniProtKB-KW"/>
</dbReference>
<dbReference type="eggNOG" id="COG2226">
    <property type="taxonomic scope" value="Bacteria"/>
</dbReference>
<dbReference type="RefSeq" id="WP_051486364.1">
    <property type="nucleotide sequence ID" value="NZ_BAAAOW010000001.1"/>
</dbReference>
<reference evidence="3 4" key="1">
    <citation type="submission" date="2014-02" db="EMBL/GenBank/DDBJ databases">
        <title>Genome sequence of Brachybacterium phenoliresistens strain W13A50.</title>
        <authorList>
            <person name="Wang X."/>
        </authorList>
    </citation>
    <scope>NUCLEOTIDE SEQUENCE [LARGE SCALE GENOMIC DNA]</scope>
    <source>
        <strain evidence="3 4">W13A50</strain>
    </source>
</reference>
<name>Z9JX72_9MICO</name>
<dbReference type="Proteomes" id="UP000023067">
    <property type="component" value="Unassembled WGS sequence"/>
</dbReference>
<keyword evidence="3" id="KW-0808">Transferase</keyword>
<dbReference type="InterPro" id="IPR013216">
    <property type="entry name" value="Methyltransf_11"/>
</dbReference>
<feature type="compositionally biased region" description="Basic and acidic residues" evidence="1">
    <location>
        <begin position="1"/>
        <end position="17"/>
    </location>
</feature>
<dbReference type="STRING" id="396014.BF93_05945"/>
<accession>Z9JX72</accession>
<protein>
    <submittedName>
        <fullName evidence="3">Ubiquinone biosynthesis methyltransferase UbiE</fullName>
    </submittedName>
</protein>